<feature type="transmembrane region" description="Helical" evidence="9">
    <location>
        <begin position="286"/>
        <end position="309"/>
    </location>
</feature>
<evidence type="ECO:0000259" key="10">
    <source>
        <dbReference type="PROSITE" id="PS50850"/>
    </source>
</evidence>
<dbReference type="InterPro" id="IPR024989">
    <property type="entry name" value="MFS_assoc_dom"/>
</dbReference>
<comment type="subcellular location">
    <subcellularLocation>
        <location evidence="1">Cell inner membrane</location>
        <topology evidence="1">Multi-pass membrane protein</topology>
    </subcellularLocation>
</comment>
<sequence>MDDGPTTRSSPPALAAARGQTSHWSRRRRSKGSRPLAATRATFAMLYAVDGAILPFFSVFLARAHGLSAGQIGLVLAIGGAASIPAPFLLSMLADRFGRAVRLLMLVLTGSALTLLAMTVADGYWQIALVYALFMVVHESARPLLDGVFFKAQRRTAQLRTVSYHRVRIWGTFGFMVPGVVIYFAMSDDTSLAGLPAVASGLALLAVVSAFHLPTRRAPGGAPEKTKNQLASSSLPELFKAAGALLKRPTTAVFVLAMFCMQTSFTAYSVFYPLHVTDVVGLAPRWLGLITNVGVFIELGYMAAFAWFVRRLGWRWLMVAGAIAAALRLVLLAALPTAGVAVGTQVVHGLVIIVLMVASRVVLDQQASSAIRHTAQGLFAMIVIGGGRIAGSAIGGLIAAHSISALFWSAAALSGFAAVLLAWCLRHFHSDHPT</sequence>
<reference evidence="11 12" key="1">
    <citation type="submission" date="2019-11" db="EMBL/GenBank/DDBJ databases">
        <authorList>
            <person name="Li X.-J."/>
            <person name="Feng X.-M."/>
        </authorList>
    </citation>
    <scope>NUCLEOTIDE SEQUENCE [LARGE SCALE GENOMIC DNA]</scope>
    <source>
        <strain evidence="11 12">XMNu-373</strain>
    </source>
</reference>
<feature type="transmembrane region" description="Helical" evidence="9">
    <location>
        <begin position="100"/>
        <end position="118"/>
    </location>
</feature>
<proteinExistence type="predicted"/>
<dbReference type="GO" id="GO:0030395">
    <property type="term" value="F:lactose binding"/>
    <property type="evidence" value="ECO:0007669"/>
    <property type="project" value="TreeGrafter"/>
</dbReference>
<evidence type="ECO:0000256" key="7">
    <source>
        <dbReference type="ARBA" id="ARBA00023136"/>
    </source>
</evidence>
<feature type="transmembrane region" description="Helical" evidence="9">
    <location>
        <begin position="124"/>
        <end position="145"/>
    </location>
</feature>
<keyword evidence="2" id="KW-0813">Transport</keyword>
<dbReference type="PANTHER" id="PTHR23522">
    <property type="entry name" value="BLL5896 PROTEIN"/>
    <property type="match status" value="1"/>
</dbReference>
<evidence type="ECO:0000256" key="6">
    <source>
        <dbReference type="ARBA" id="ARBA00022989"/>
    </source>
</evidence>
<feature type="transmembrane region" description="Helical" evidence="9">
    <location>
        <begin position="72"/>
        <end position="93"/>
    </location>
</feature>
<keyword evidence="5 9" id="KW-0812">Transmembrane</keyword>
<keyword evidence="12" id="KW-1185">Reference proteome</keyword>
<dbReference type="EMBL" id="WLZY01000003">
    <property type="protein sequence ID" value="NDL57547.1"/>
    <property type="molecule type" value="Genomic_DNA"/>
</dbReference>
<feature type="transmembrane region" description="Helical" evidence="9">
    <location>
        <begin position="375"/>
        <end position="399"/>
    </location>
</feature>
<keyword evidence="6 9" id="KW-1133">Transmembrane helix</keyword>
<dbReference type="AlphaFoldDB" id="A0A7K3M3D9"/>
<dbReference type="RefSeq" id="WP_222851258.1">
    <property type="nucleotide sequence ID" value="NZ_WLZY01000003.1"/>
</dbReference>
<evidence type="ECO:0000256" key="1">
    <source>
        <dbReference type="ARBA" id="ARBA00004429"/>
    </source>
</evidence>
<comment type="caution">
    <text evidence="11">The sequence shown here is derived from an EMBL/GenBank/DDBJ whole genome shotgun (WGS) entry which is preliminary data.</text>
</comment>
<dbReference type="PANTHER" id="PTHR23522:SF10">
    <property type="entry name" value="3-PHENYLPROPIONIC ACID TRANSPORTER-RELATED"/>
    <property type="match status" value="1"/>
</dbReference>
<feature type="transmembrane region" description="Helical" evidence="9">
    <location>
        <begin position="253"/>
        <end position="274"/>
    </location>
</feature>
<dbReference type="PROSITE" id="PS50850">
    <property type="entry name" value="MFS"/>
    <property type="match status" value="1"/>
</dbReference>
<keyword evidence="3" id="KW-1003">Cell membrane</keyword>
<feature type="transmembrane region" description="Helical" evidence="9">
    <location>
        <begin position="341"/>
        <end position="363"/>
    </location>
</feature>
<evidence type="ECO:0000256" key="3">
    <source>
        <dbReference type="ARBA" id="ARBA00022475"/>
    </source>
</evidence>
<organism evidence="11 12">
    <name type="scientific">Phytoactinopolyspora mesophila</name>
    <dbReference type="NCBI Taxonomy" id="2650750"/>
    <lineage>
        <taxon>Bacteria</taxon>
        <taxon>Bacillati</taxon>
        <taxon>Actinomycetota</taxon>
        <taxon>Actinomycetes</taxon>
        <taxon>Jiangellales</taxon>
        <taxon>Jiangellaceae</taxon>
        <taxon>Phytoactinopolyspora</taxon>
    </lineage>
</organism>
<evidence type="ECO:0000256" key="2">
    <source>
        <dbReference type="ARBA" id="ARBA00022448"/>
    </source>
</evidence>
<evidence type="ECO:0000313" key="11">
    <source>
        <dbReference type="EMBL" id="NDL57547.1"/>
    </source>
</evidence>
<dbReference type="Pfam" id="PF12832">
    <property type="entry name" value="MFS_1_like"/>
    <property type="match status" value="1"/>
</dbReference>
<keyword evidence="7 9" id="KW-0472">Membrane</keyword>
<dbReference type="Proteomes" id="UP000460435">
    <property type="component" value="Unassembled WGS sequence"/>
</dbReference>
<dbReference type="Gene3D" id="1.20.1250.20">
    <property type="entry name" value="MFS general substrate transporter like domains"/>
    <property type="match status" value="2"/>
</dbReference>
<feature type="transmembrane region" description="Helical" evidence="9">
    <location>
        <begin position="192"/>
        <end position="213"/>
    </location>
</feature>
<dbReference type="GO" id="GO:0015528">
    <property type="term" value="F:lactose:proton symporter activity"/>
    <property type="evidence" value="ECO:0007669"/>
    <property type="project" value="TreeGrafter"/>
</dbReference>
<evidence type="ECO:0000256" key="5">
    <source>
        <dbReference type="ARBA" id="ARBA00022692"/>
    </source>
</evidence>
<evidence type="ECO:0000313" key="12">
    <source>
        <dbReference type="Proteomes" id="UP000460435"/>
    </source>
</evidence>
<gene>
    <name evidence="11" type="ORF">F7O44_10720</name>
</gene>
<feature type="transmembrane region" description="Helical" evidence="9">
    <location>
        <begin position="405"/>
        <end position="425"/>
    </location>
</feature>
<feature type="transmembrane region" description="Helical" evidence="9">
    <location>
        <begin position="166"/>
        <end position="186"/>
    </location>
</feature>
<feature type="transmembrane region" description="Helical" evidence="9">
    <location>
        <begin position="316"/>
        <end position="335"/>
    </location>
</feature>
<feature type="transmembrane region" description="Helical" evidence="9">
    <location>
        <begin position="37"/>
        <end position="60"/>
    </location>
</feature>
<dbReference type="InterPro" id="IPR036259">
    <property type="entry name" value="MFS_trans_sf"/>
</dbReference>
<evidence type="ECO:0000256" key="4">
    <source>
        <dbReference type="ARBA" id="ARBA00022519"/>
    </source>
</evidence>
<protein>
    <submittedName>
        <fullName evidence="11">MFS transporter</fullName>
    </submittedName>
</protein>
<dbReference type="InterPro" id="IPR020846">
    <property type="entry name" value="MFS_dom"/>
</dbReference>
<feature type="region of interest" description="Disordered" evidence="8">
    <location>
        <begin position="1"/>
        <end position="33"/>
    </location>
</feature>
<dbReference type="GO" id="GO:0005886">
    <property type="term" value="C:plasma membrane"/>
    <property type="evidence" value="ECO:0007669"/>
    <property type="project" value="UniProtKB-SubCell"/>
</dbReference>
<dbReference type="SUPFAM" id="SSF103473">
    <property type="entry name" value="MFS general substrate transporter"/>
    <property type="match status" value="1"/>
</dbReference>
<feature type="compositionally biased region" description="Polar residues" evidence="8">
    <location>
        <begin position="1"/>
        <end position="10"/>
    </location>
</feature>
<accession>A0A7K3M3D9</accession>
<evidence type="ECO:0000256" key="8">
    <source>
        <dbReference type="SAM" id="MobiDB-lite"/>
    </source>
</evidence>
<name>A0A7K3M3D9_9ACTN</name>
<keyword evidence="4" id="KW-0997">Cell inner membrane</keyword>
<feature type="domain" description="Major facilitator superfamily (MFS) profile" evidence="10">
    <location>
        <begin position="36"/>
        <end position="429"/>
    </location>
</feature>
<evidence type="ECO:0000256" key="9">
    <source>
        <dbReference type="SAM" id="Phobius"/>
    </source>
</evidence>